<evidence type="ECO:0000259" key="9">
    <source>
        <dbReference type="PROSITE" id="PS51075"/>
    </source>
</evidence>
<dbReference type="GO" id="GO:0071144">
    <property type="term" value="C:heteromeric SMAD protein complex"/>
    <property type="evidence" value="ECO:0007669"/>
    <property type="project" value="TreeGrafter"/>
</dbReference>
<dbReference type="InterPro" id="IPR001132">
    <property type="entry name" value="SMAD_dom_Dwarfin-type"/>
</dbReference>
<dbReference type="GO" id="GO:0006357">
    <property type="term" value="P:regulation of transcription by RNA polymerase II"/>
    <property type="evidence" value="ECO:0007669"/>
    <property type="project" value="TreeGrafter"/>
</dbReference>
<keyword evidence="7" id="KW-0963">Cytoplasm</keyword>
<dbReference type="GO" id="GO:0060395">
    <property type="term" value="P:SMAD protein signal transduction"/>
    <property type="evidence" value="ECO:0007669"/>
    <property type="project" value="TreeGrafter"/>
</dbReference>
<dbReference type="GO" id="GO:0009653">
    <property type="term" value="P:anatomical structure morphogenesis"/>
    <property type="evidence" value="ECO:0007669"/>
    <property type="project" value="TreeGrafter"/>
</dbReference>
<feature type="domain" description="MH1" evidence="9">
    <location>
        <begin position="39"/>
        <end position="175"/>
    </location>
</feature>
<accession>A0A267FJ64</accession>
<feature type="region of interest" description="Disordered" evidence="8">
    <location>
        <begin position="387"/>
        <end position="414"/>
    </location>
</feature>
<dbReference type="AlphaFoldDB" id="A0A267FJ64"/>
<dbReference type="PANTHER" id="PTHR13703:SF54">
    <property type="entry name" value="MOTHERS AGAINST DECAPENTAPLEGIC HOMOLOG"/>
    <property type="match status" value="1"/>
</dbReference>
<dbReference type="SMART" id="SM00524">
    <property type="entry name" value="DWB"/>
    <property type="match status" value="1"/>
</dbReference>
<dbReference type="InterPro" id="IPR017855">
    <property type="entry name" value="SMAD-like_dom_sf"/>
</dbReference>
<feature type="region of interest" description="Disordered" evidence="8">
    <location>
        <begin position="1"/>
        <end position="34"/>
    </location>
</feature>
<dbReference type="SUPFAM" id="SSF49879">
    <property type="entry name" value="SMAD/FHA domain"/>
    <property type="match status" value="2"/>
</dbReference>
<evidence type="ECO:0000259" key="10">
    <source>
        <dbReference type="PROSITE" id="PS51076"/>
    </source>
</evidence>
<keyword evidence="4 7" id="KW-0805">Transcription regulation</keyword>
<dbReference type="SMART" id="SM00523">
    <property type="entry name" value="DWA"/>
    <property type="match status" value="1"/>
</dbReference>
<dbReference type="PROSITE" id="PS51076">
    <property type="entry name" value="MH2"/>
    <property type="match status" value="1"/>
</dbReference>
<dbReference type="Gene3D" id="3.90.520.10">
    <property type="entry name" value="SMAD MH1 domain"/>
    <property type="match status" value="1"/>
</dbReference>
<keyword evidence="5 7" id="KW-0804">Transcription</keyword>
<dbReference type="InterPro" id="IPR013790">
    <property type="entry name" value="Dwarfin"/>
</dbReference>
<protein>
    <recommendedName>
        <fullName evidence="7">Mothers against decapentaplegic homolog</fullName>
        <shortName evidence="7">MAD homolog</shortName>
        <shortName evidence="7">Mothers against DPP homolog</shortName>
    </recommendedName>
    <alternativeName>
        <fullName evidence="7">SMAD family member</fullName>
    </alternativeName>
</protein>
<feature type="domain" description="MH2" evidence="10">
    <location>
        <begin position="299"/>
        <end position="538"/>
    </location>
</feature>
<dbReference type="SUPFAM" id="SSF56366">
    <property type="entry name" value="SMAD MH1 domain"/>
    <property type="match status" value="1"/>
</dbReference>
<name>A0A267FJ64_9PLAT</name>
<dbReference type="InterPro" id="IPR013019">
    <property type="entry name" value="MAD_homology_MH1"/>
</dbReference>
<evidence type="ECO:0000313" key="11">
    <source>
        <dbReference type="EMBL" id="PAA73187.1"/>
    </source>
</evidence>
<dbReference type="PANTHER" id="PTHR13703">
    <property type="entry name" value="SMAD"/>
    <property type="match status" value="1"/>
</dbReference>
<dbReference type="InterPro" id="IPR036578">
    <property type="entry name" value="SMAD_MH1_sf"/>
</dbReference>
<evidence type="ECO:0000256" key="2">
    <source>
        <dbReference type="ARBA" id="ARBA00022723"/>
    </source>
</evidence>
<dbReference type="GO" id="GO:0070411">
    <property type="term" value="F:I-SMAD binding"/>
    <property type="evidence" value="ECO:0007669"/>
    <property type="project" value="TreeGrafter"/>
</dbReference>
<dbReference type="PROSITE" id="PS51075">
    <property type="entry name" value="MH1"/>
    <property type="match status" value="1"/>
</dbReference>
<proteinExistence type="inferred from homology"/>
<comment type="subcellular location">
    <subcellularLocation>
        <location evidence="7">Cytoplasm</location>
    </subcellularLocation>
    <subcellularLocation>
        <location evidence="7">Nucleus</location>
    </subcellularLocation>
</comment>
<dbReference type="EMBL" id="NIVC01001025">
    <property type="protein sequence ID" value="PAA73187.1"/>
    <property type="molecule type" value="Genomic_DNA"/>
</dbReference>
<dbReference type="GO" id="GO:0005737">
    <property type="term" value="C:cytoplasm"/>
    <property type="evidence" value="ECO:0007669"/>
    <property type="project" value="UniProtKB-SubCell"/>
</dbReference>
<evidence type="ECO:0000256" key="4">
    <source>
        <dbReference type="ARBA" id="ARBA00023015"/>
    </source>
</evidence>
<dbReference type="OrthoDB" id="5946219at2759"/>
<evidence type="ECO:0000256" key="5">
    <source>
        <dbReference type="ARBA" id="ARBA00023163"/>
    </source>
</evidence>
<dbReference type="InterPro" id="IPR008984">
    <property type="entry name" value="SMAD_FHA_dom_sf"/>
</dbReference>
<keyword evidence="2" id="KW-0479">Metal-binding</keyword>
<sequence>MFSCLAGSPKKKSSSPSSSSKKLLLSPSVGGSGKISTRKLLARILPQPPSVDADDSEDEGGGISGGRDLHGQLHALMKHLQRSDRLAKLSQAIEIGTGGQSDCVRLEPSSDAGGTNLQLGRHRVNARQLCLRAWRYPDLTATETLTPMTEACCSKVSGQCINPFHFYRTLTVAPDLHSLIDRLSELELKQPLIALSDNEVSSSGCSSDSLLSASRKSWLTTTSSAAQQHQQQHRDTCSGGSSSGGGGCGSCSCCSCCCCYSASVSDAHSSTAAAASMADAETAGNVNAPLSEQRHQAYWCAVAYWEGRSRIGQLARVRDSVFRVCQRGPVAGTGSDSVMSLESLSAAAATAAAAVPAGVAVDPDGELARQAAKTRAKIGAGVALVRRRRRRRRQHRQKRCQFEFEDDSDGDVNNDDVGDDAATDATELVIFNQSEHAVFVHSPTLQPLSLSSAAASSAGPYQAVKLPPGYCLKAFDSSAAGLLCRARRLGQLNQLCSPAAADPFTVRLSFVKGFGAAYQRQDIIYCPCWLEVMLSFNA</sequence>
<keyword evidence="12" id="KW-1185">Reference proteome</keyword>
<organism evidence="11 12">
    <name type="scientific">Macrostomum lignano</name>
    <dbReference type="NCBI Taxonomy" id="282301"/>
    <lineage>
        <taxon>Eukaryota</taxon>
        <taxon>Metazoa</taxon>
        <taxon>Spiralia</taxon>
        <taxon>Lophotrochozoa</taxon>
        <taxon>Platyhelminthes</taxon>
        <taxon>Rhabditophora</taxon>
        <taxon>Macrostomorpha</taxon>
        <taxon>Macrostomida</taxon>
        <taxon>Macrostomidae</taxon>
        <taxon>Macrostomum</taxon>
    </lineage>
</organism>
<dbReference type="GO" id="GO:0046872">
    <property type="term" value="F:metal ion binding"/>
    <property type="evidence" value="ECO:0007669"/>
    <property type="project" value="UniProtKB-KW"/>
</dbReference>
<dbReference type="Pfam" id="PF03165">
    <property type="entry name" value="MH1"/>
    <property type="match status" value="1"/>
</dbReference>
<evidence type="ECO:0000256" key="8">
    <source>
        <dbReference type="SAM" id="MobiDB-lite"/>
    </source>
</evidence>
<evidence type="ECO:0000256" key="1">
    <source>
        <dbReference type="ARBA" id="ARBA00005545"/>
    </source>
</evidence>
<feature type="region of interest" description="Disordered" evidence="8">
    <location>
        <begin position="47"/>
        <end position="68"/>
    </location>
</feature>
<dbReference type="Pfam" id="PF03166">
    <property type="entry name" value="MH2"/>
    <property type="match status" value="2"/>
</dbReference>
<evidence type="ECO:0000313" key="12">
    <source>
        <dbReference type="Proteomes" id="UP000215902"/>
    </source>
</evidence>
<evidence type="ECO:0000256" key="3">
    <source>
        <dbReference type="ARBA" id="ARBA00022833"/>
    </source>
</evidence>
<evidence type="ECO:0000256" key="7">
    <source>
        <dbReference type="RuleBase" id="RU361195"/>
    </source>
</evidence>
<comment type="similarity">
    <text evidence="1 7">Belongs to the dwarfin/SMAD family.</text>
</comment>
<dbReference type="GO" id="GO:0140416">
    <property type="term" value="F:transcription regulator inhibitor activity"/>
    <property type="evidence" value="ECO:0007669"/>
    <property type="project" value="TreeGrafter"/>
</dbReference>
<comment type="caution">
    <text evidence="11">The sequence shown here is derived from an EMBL/GenBank/DDBJ whole genome shotgun (WGS) entry which is preliminary data.</text>
</comment>
<dbReference type="GO" id="GO:0030154">
    <property type="term" value="P:cell differentiation"/>
    <property type="evidence" value="ECO:0007669"/>
    <property type="project" value="TreeGrafter"/>
</dbReference>
<evidence type="ECO:0000256" key="6">
    <source>
        <dbReference type="ARBA" id="ARBA00023242"/>
    </source>
</evidence>
<dbReference type="STRING" id="282301.A0A267FJ64"/>
<feature type="compositionally biased region" description="Basic residues" evidence="8">
    <location>
        <begin position="387"/>
        <end position="399"/>
    </location>
</feature>
<feature type="compositionally biased region" description="Low complexity" evidence="8">
    <location>
        <begin position="14"/>
        <end position="29"/>
    </location>
</feature>
<reference evidence="11 12" key="1">
    <citation type="submission" date="2017-06" db="EMBL/GenBank/DDBJ databases">
        <title>A platform for efficient transgenesis in Macrostomum lignano, a flatworm model organism for stem cell research.</title>
        <authorList>
            <person name="Berezikov E."/>
        </authorList>
    </citation>
    <scope>NUCLEOTIDE SEQUENCE [LARGE SCALE GENOMIC DNA]</scope>
    <source>
        <strain evidence="11">DV1</strain>
        <tissue evidence="11">Whole organism</tissue>
    </source>
</reference>
<keyword evidence="6 7" id="KW-0539">Nucleus</keyword>
<dbReference type="Proteomes" id="UP000215902">
    <property type="component" value="Unassembled WGS sequence"/>
</dbReference>
<gene>
    <name evidence="11" type="ORF">BOX15_Mlig024199g1</name>
</gene>
<feature type="compositionally biased region" description="Acidic residues" evidence="8">
    <location>
        <begin position="403"/>
        <end position="414"/>
    </location>
</feature>
<dbReference type="Gene3D" id="2.60.200.10">
    <property type="match status" value="2"/>
</dbReference>
<keyword evidence="3" id="KW-0862">Zinc</keyword>
<dbReference type="InterPro" id="IPR003619">
    <property type="entry name" value="MAD_homology1_Dwarfin-type"/>
</dbReference>